<keyword evidence="1" id="KW-0812">Transmembrane</keyword>
<feature type="transmembrane region" description="Helical" evidence="1">
    <location>
        <begin position="57"/>
        <end position="74"/>
    </location>
</feature>
<dbReference type="Proteomes" id="UP000221653">
    <property type="component" value="Unassembled WGS sequence"/>
</dbReference>
<feature type="transmembrane region" description="Helical" evidence="1">
    <location>
        <begin position="140"/>
        <end position="160"/>
    </location>
</feature>
<gene>
    <name evidence="2" type="ORF">ATK06_2082</name>
</gene>
<dbReference type="AlphaFoldDB" id="A0A2A9DSJ6"/>
<evidence type="ECO:0000256" key="1">
    <source>
        <dbReference type="SAM" id="Phobius"/>
    </source>
</evidence>
<dbReference type="RefSeq" id="WP_048380517.1">
    <property type="nucleotide sequence ID" value="NZ_LDYE01000007.1"/>
</dbReference>
<evidence type="ECO:0000313" key="3">
    <source>
        <dbReference type="Proteomes" id="UP000221653"/>
    </source>
</evidence>
<comment type="caution">
    <text evidence="2">The sequence shown here is derived from an EMBL/GenBank/DDBJ whole genome shotgun (WGS) entry which is preliminary data.</text>
</comment>
<keyword evidence="3" id="KW-1185">Reference proteome</keyword>
<dbReference type="EMBL" id="PDJF01000001">
    <property type="protein sequence ID" value="PFG28952.1"/>
    <property type="molecule type" value="Genomic_DNA"/>
</dbReference>
<sequence length="166" mass="18303">MNTVLLILHVLTAVLFLGPVTVATSTFHTHAMKVREGSPDAVHAAGAAKVMHKITNVYGILSLLVPMFGVAIMFTDMGLYFRDGRYHLSIGLAIIAWALLFFLIIPKQRTMMGALGLKEDFEEGDQAYVINDWGKAKKQLSMFGGIFALLWVVMGIVMFLPQNFGL</sequence>
<evidence type="ECO:0000313" key="2">
    <source>
        <dbReference type="EMBL" id="PFG28952.1"/>
    </source>
</evidence>
<keyword evidence="1" id="KW-1133">Transmembrane helix</keyword>
<dbReference type="OrthoDB" id="3429068at2"/>
<feature type="transmembrane region" description="Helical" evidence="1">
    <location>
        <begin position="6"/>
        <end position="27"/>
    </location>
</feature>
<accession>A0A2A9DSJ6</accession>
<dbReference type="STRING" id="1724.GCA_001044175_02064"/>
<proteinExistence type="predicted"/>
<protein>
    <submittedName>
        <fullName evidence="2">Uncharacterized protein</fullName>
    </submittedName>
</protein>
<organism evidence="2 3">
    <name type="scientific">Corynebacterium renale</name>
    <dbReference type="NCBI Taxonomy" id="1724"/>
    <lineage>
        <taxon>Bacteria</taxon>
        <taxon>Bacillati</taxon>
        <taxon>Actinomycetota</taxon>
        <taxon>Actinomycetes</taxon>
        <taxon>Mycobacteriales</taxon>
        <taxon>Corynebacteriaceae</taxon>
        <taxon>Corynebacterium</taxon>
    </lineage>
</organism>
<feature type="transmembrane region" description="Helical" evidence="1">
    <location>
        <begin position="86"/>
        <end position="105"/>
    </location>
</feature>
<keyword evidence="1" id="KW-0472">Membrane</keyword>
<reference evidence="2 3" key="1">
    <citation type="submission" date="2017-10" db="EMBL/GenBank/DDBJ databases">
        <title>Sequencing the genomes of 1000 actinobacteria strains.</title>
        <authorList>
            <person name="Klenk H.-P."/>
        </authorList>
    </citation>
    <scope>NUCLEOTIDE SEQUENCE [LARGE SCALE GENOMIC DNA]</scope>
    <source>
        <strain evidence="2 3">DSM 20688</strain>
    </source>
</reference>
<name>A0A2A9DSJ6_9CORY</name>